<evidence type="ECO:0000256" key="2">
    <source>
        <dbReference type="SAM" id="SignalP"/>
    </source>
</evidence>
<dbReference type="GeneID" id="111440860"/>
<name>A0A6J1EZT1_CUCMO</name>
<feature type="signal peptide" evidence="2">
    <location>
        <begin position="1"/>
        <end position="28"/>
    </location>
</feature>
<reference evidence="4" key="1">
    <citation type="submission" date="2025-08" db="UniProtKB">
        <authorList>
            <consortium name="RefSeq"/>
        </authorList>
    </citation>
    <scope>IDENTIFICATION</scope>
    <source>
        <tissue evidence="4">Young leaves</tissue>
    </source>
</reference>
<dbReference type="RefSeq" id="XP_022933447.1">
    <property type="nucleotide sequence ID" value="XM_023077679.1"/>
</dbReference>
<organism evidence="3 4">
    <name type="scientific">Cucurbita moschata</name>
    <name type="common">Winter crookneck squash</name>
    <name type="synonym">Cucurbita pepo var. moschata</name>
    <dbReference type="NCBI Taxonomy" id="3662"/>
    <lineage>
        <taxon>Eukaryota</taxon>
        <taxon>Viridiplantae</taxon>
        <taxon>Streptophyta</taxon>
        <taxon>Embryophyta</taxon>
        <taxon>Tracheophyta</taxon>
        <taxon>Spermatophyta</taxon>
        <taxon>Magnoliopsida</taxon>
        <taxon>eudicotyledons</taxon>
        <taxon>Gunneridae</taxon>
        <taxon>Pentapetalae</taxon>
        <taxon>rosids</taxon>
        <taxon>fabids</taxon>
        <taxon>Cucurbitales</taxon>
        <taxon>Cucurbitaceae</taxon>
        <taxon>Cucurbiteae</taxon>
        <taxon>Cucurbita</taxon>
    </lineage>
</organism>
<feature type="region of interest" description="Disordered" evidence="1">
    <location>
        <begin position="84"/>
        <end position="111"/>
    </location>
</feature>
<sequence length="111" mass="11685">MAMAMAKFAAILILSLIALSMFETTVMAGNGRGGRNRNAQVGAPLDAGGHSTTNHACSFAKNAAESACACRRVTMETKAFALATTTGRQRKEGPNALRKHNPFPFPSLLCS</sequence>
<evidence type="ECO:0000313" key="4">
    <source>
        <dbReference type="RefSeq" id="XP_022933447.1"/>
    </source>
</evidence>
<accession>A0A6J1EZT1</accession>
<gene>
    <name evidence="4" type="primary">LOC111440860</name>
</gene>
<feature type="chain" id="PRO_5026670284" evidence="2">
    <location>
        <begin position="29"/>
        <end position="111"/>
    </location>
</feature>
<dbReference type="Proteomes" id="UP000504609">
    <property type="component" value="Unplaced"/>
</dbReference>
<dbReference type="AlphaFoldDB" id="A0A6J1EZT1"/>
<keyword evidence="2" id="KW-0732">Signal</keyword>
<evidence type="ECO:0000256" key="1">
    <source>
        <dbReference type="SAM" id="MobiDB-lite"/>
    </source>
</evidence>
<keyword evidence="3" id="KW-1185">Reference proteome</keyword>
<protein>
    <submittedName>
        <fullName evidence="4">Uncharacterized protein LOC111440860 isoform X1</fullName>
    </submittedName>
</protein>
<evidence type="ECO:0000313" key="3">
    <source>
        <dbReference type="Proteomes" id="UP000504609"/>
    </source>
</evidence>
<proteinExistence type="predicted"/>
<dbReference type="KEGG" id="cmos:111440860"/>